<dbReference type="OrthoDB" id="72325at2759"/>
<dbReference type="Gene3D" id="2.30.42.10">
    <property type="match status" value="1"/>
</dbReference>
<organism evidence="4">
    <name type="scientific">Brassica cretica</name>
    <name type="common">Mustard</name>
    <dbReference type="NCBI Taxonomy" id="69181"/>
    <lineage>
        <taxon>Eukaryota</taxon>
        <taxon>Viridiplantae</taxon>
        <taxon>Streptophyta</taxon>
        <taxon>Embryophyta</taxon>
        <taxon>Tracheophyta</taxon>
        <taxon>Spermatophyta</taxon>
        <taxon>Magnoliopsida</taxon>
        <taxon>eudicotyledons</taxon>
        <taxon>Gunneridae</taxon>
        <taxon>Pentapetalae</taxon>
        <taxon>rosids</taxon>
        <taxon>malvids</taxon>
        <taxon>Brassicales</taxon>
        <taxon>Brassicaceae</taxon>
        <taxon>Brassiceae</taxon>
        <taxon>Brassica</taxon>
    </lineage>
</organism>
<dbReference type="FunFam" id="2.30.42.10:FF:000107">
    <property type="entry name" value="26S proteasome non-ATPase regulatory subunit 9"/>
    <property type="match status" value="1"/>
</dbReference>
<protein>
    <recommendedName>
        <fullName evidence="3">PDZ domain-containing protein</fullName>
    </recommendedName>
</protein>
<keyword evidence="6" id="KW-1185">Reference proteome</keyword>
<feature type="domain" description="PDZ" evidence="3">
    <location>
        <begin position="164"/>
        <end position="237"/>
    </location>
</feature>
<evidence type="ECO:0000313" key="4">
    <source>
        <dbReference type="EMBL" id="KAF2571468.1"/>
    </source>
</evidence>
<accession>A0A8S9INM3</accession>
<dbReference type="Gene3D" id="6.10.140.1710">
    <property type="match status" value="1"/>
</dbReference>
<name>A0A8S9INM3_BRACR</name>
<gene>
    <name evidence="5" type="ORF">DY000_02017718</name>
    <name evidence="4" type="ORF">F2Q70_00005383</name>
</gene>
<dbReference type="PANTHER" id="PTHR12651:SF1">
    <property type="entry name" value="26S PROTEASOME NON-ATPASE REGULATORY SUBUNIT 9"/>
    <property type="match status" value="1"/>
</dbReference>
<dbReference type="Pfam" id="PF13180">
    <property type="entry name" value="PDZ_2"/>
    <property type="match status" value="1"/>
</dbReference>
<dbReference type="InterPro" id="IPR036034">
    <property type="entry name" value="PDZ_sf"/>
</dbReference>
<evidence type="ECO:0000256" key="2">
    <source>
        <dbReference type="SAM" id="MobiDB-lite"/>
    </source>
</evidence>
<evidence type="ECO:0000313" key="6">
    <source>
        <dbReference type="Proteomes" id="UP000266723"/>
    </source>
</evidence>
<dbReference type="InterPro" id="IPR001478">
    <property type="entry name" value="PDZ"/>
</dbReference>
<reference evidence="4" key="1">
    <citation type="submission" date="2019-12" db="EMBL/GenBank/DDBJ databases">
        <title>Genome sequencing and annotation of Brassica cretica.</title>
        <authorList>
            <person name="Studholme D.J."/>
            <person name="Sarris P.F."/>
        </authorList>
    </citation>
    <scope>NUCLEOTIDE SEQUENCE</scope>
    <source>
        <strain evidence="4">PFS-102/07</strain>
        <tissue evidence="4">Leaf</tissue>
    </source>
</reference>
<dbReference type="PANTHER" id="PTHR12651">
    <property type="entry name" value="26S PROTEASOME NON-ATPASE REGULATORY SUBUNIT 9"/>
    <property type="match status" value="1"/>
</dbReference>
<dbReference type="EMBL" id="QGKV02000759">
    <property type="protein sequence ID" value="KAF3568295.1"/>
    <property type="molecule type" value="Genomic_DNA"/>
</dbReference>
<feature type="region of interest" description="Disordered" evidence="2">
    <location>
        <begin position="138"/>
        <end position="157"/>
    </location>
</feature>
<dbReference type="GO" id="GO:0070682">
    <property type="term" value="P:proteasome regulatory particle assembly"/>
    <property type="evidence" value="ECO:0007669"/>
    <property type="project" value="InterPro"/>
</dbReference>
<dbReference type="Pfam" id="PF18265">
    <property type="entry name" value="Nas2_N"/>
    <property type="match status" value="1"/>
</dbReference>
<dbReference type="Proteomes" id="UP000266723">
    <property type="component" value="Unassembled WGS sequence"/>
</dbReference>
<proteinExistence type="predicted"/>
<evidence type="ECO:0000259" key="3">
    <source>
        <dbReference type="PROSITE" id="PS50106"/>
    </source>
</evidence>
<evidence type="ECO:0000256" key="1">
    <source>
        <dbReference type="ARBA" id="ARBA00023186"/>
    </source>
</evidence>
<dbReference type="AlphaFoldDB" id="A0A8S9INM3"/>
<evidence type="ECO:0000313" key="5">
    <source>
        <dbReference type="EMBL" id="KAF3568295.1"/>
    </source>
</evidence>
<dbReference type="PROSITE" id="PS50106">
    <property type="entry name" value="PDZ"/>
    <property type="match status" value="1"/>
</dbReference>
<dbReference type="GO" id="GO:0005737">
    <property type="term" value="C:cytoplasm"/>
    <property type="evidence" value="ECO:0007669"/>
    <property type="project" value="TreeGrafter"/>
</dbReference>
<dbReference type="EMBL" id="QGKY02001015">
    <property type="protein sequence ID" value="KAF2571468.1"/>
    <property type="molecule type" value="Genomic_DNA"/>
</dbReference>
<reference evidence="5" key="2">
    <citation type="submission" date="2019-12" db="EMBL/GenBank/DDBJ databases">
        <authorList>
            <person name="Studholme D.J."/>
            <person name="Sarris P."/>
        </authorList>
    </citation>
    <scope>NUCLEOTIDE SEQUENCE</scope>
    <source>
        <strain evidence="5">PFS-1207/04</strain>
        <tissue evidence="5">Leaf</tissue>
    </source>
</reference>
<keyword evidence="1" id="KW-0143">Chaperone</keyword>
<dbReference type="SUPFAM" id="SSF50156">
    <property type="entry name" value="PDZ domain-like"/>
    <property type="match status" value="1"/>
</dbReference>
<comment type="caution">
    <text evidence="4">The sequence shown here is derived from an EMBL/GenBank/DDBJ whole genome shotgun (WGS) entry which is preliminary data.</text>
</comment>
<feature type="non-terminal residue" evidence="4">
    <location>
        <position position="1"/>
    </location>
</feature>
<dbReference type="GO" id="GO:0005634">
    <property type="term" value="C:nucleus"/>
    <property type="evidence" value="ECO:0007669"/>
    <property type="project" value="TreeGrafter"/>
</dbReference>
<dbReference type="InterPro" id="IPR035269">
    <property type="entry name" value="PSMD9"/>
</dbReference>
<reference evidence="5 6" key="3">
    <citation type="journal article" date="2020" name="BMC Genomics">
        <title>Intraspecific diversification of the crop wild relative Brassica cretica Lam. using demographic model selection.</title>
        <authorList>
            <person name="Kioukis A."/>
            <person name="Michalopoulou V.A."/>
            <person name="Briers L."/>
            <person name="Pirintsos S."/>
            <person name="Studholme D.J."/>
            <person name="Pavlidis P."/>
            <person name="Sarris P.F."/>
        </authorList>
    </citation>
    <scope>NUCLEOTIDE SEQUENCE [LARGE SCALE GENOMIC DNA]</scope>
    <source>
        <strain evidence="6">cv. PFS-1207/04</strain>
        <strain evidence="5">PFS-1207/04</strain>
    </source>
</reference>
<dbReference type="InterPro" id="IPR040815">
    <property type="entry name" value="Nas2_N"/>
</dbReference>
<sequence length="299" mass="32592">INRREGMGGANLKAETMALMDKRAAMETEMNSIVERLCNPGGPGLSANLVDSEGFPREDIDIPAVRGQRRRLAGEFLFSLLSKVSFSSEPSVLVFDSFLHIELVSFSEIVSLPTELRNEHSEITDKINVNIQILHSVRRPTSRASGPQERSLSGEVASLSQTSGFSVTSPAMDTSIPFAMVDEITESSPAAEDGLQLGDQVVKFGNVEGGDNLLPRLAAEAQANQGQAVSVGVIRQGAKLDLSVTPRVWQGRGLLGYVHSDKFLFHNRGAISVWYDPWTVIWRPGYAESFCPAEFVVDE</sequence>
<dbReference type="SMART" id="SM00228">
    <property type="entry name" value="PDZ"/>
    <property type="match status" value="1"/>
</dbReference>
<feature type="compositionally biased region" description="Polar residues" evidence="2">
    <location>
        <begin position="142"/>
        <end position="151"/>
    </location>
</feature>